<keyword evidence="1 2" id="KW-0238">DNA-binding</keyword>
<dbReference type="AlphaFoldDB" id="A0A402C5C4"/>
<feature type="region of interest" description="Disordered" evidence="3">
    <location>
        <begin position="1"/>
        <end position="26"/>
    </location>
</feature>
<dbReference type="PRINTS" id="PR00455">
    <property type="entry name" value="HTHTETR"/>
</dbReference>
<dbReference type="Gene3D" id="1.10.357.10">
    <property type="entry name" value="Tetracycline Repressor, domain 2"/>
    <property type="match status" value="1"/>
</dbReference>
<dbReference type="InterPro" id="IPR001647">
    <property type="entry name" value="HTH_TetR"/>
</dbReference>
<protein>
    <submittedName>
        <fullName evidence="5">Transcriptional regulator, TetR family</fullName>
    </submittedName>
</protein>
<dbReference type="EMBL" id="BHYM01000022">
    <property type="protein sequence ID" value="GCE38844.1"/>
    <property type="molecule type" value="Genomic_DNA"/>
</dbReference>
<evidence type="ECO:0000256" key="1">
    <source>
        <dbReference type="ARBA" id="ARBA00023125"/>
    </source>
</evidence>
<dbReference type="Proteomes" id="UP000287519">
    <property type="component" value="Unassembled WGS sequence"/>
</dbReference>
<dbReference type="GO" id="GO:0003700">
    <property type="term" value="F:DNA-binding transcription factor activity"/>
    <property type="evidence" value="ECO:0007669"/>
    <property type="project" value="TreeGrafter"/>
</dbReference>
<evidence type="ECO:0000259" key="4">
    <source>
        <dbReference type="PROSITE" id="PS50977"/>
    </source>
</evidence>
<dbReference type="SUPFAM" id="SSF48498">
    <property type="entry name" value="Tetracyclin repressor-like, C-terminal domain"/>
    <property type="match status" value="1"/>
</dbReference>
<feature type="DNA-binding region" description="H-T-H motif" evidence="2">
    <location>
        <begin position="47"/>
        <end position="66"/>
    </location>
</feature>
<proteinExistence type="predicted"/>
<dbReference type="Pfam" id="PF00440">
    <property type="entry name" value="TetR_N"/>
    <property type="match status" value="1"/>
</dbReference>
<dbReference type="InterPro" id="IPR036271">
    <property type="entry name" value="Tet_transcr_reg_TetR-rel_C_sf"/>
</dbReference>
<dbReference type="RefSeq" id="WP_225858044.1">
    <property type="nucleotide sequence ID" value="NZ_BHYM01000022.1"/>
</dbReference>
<evidence type="ECO:0000256" key="2">
    <source>
        <dbReference type="PROSITE-ProRule" id="PRU00335"/>
    </source>
</evidence>
<gene>
    <name evidence="5" type="ORF">Rhow_002368</name>
</gene>
<evidence type="ECO:0000313" key="5">
    <source>
        <dbReference type="EMBL" id="GCE38844.1"/>
    </source>
</evidence>
<evidence type="ECO:0000256" key="3">
    <source>
        <dbReference type="SAM" id="MobiDB-lite"/>
    </source>
</evidence>
<reference evidence="5 6" key="1">
    <citation type="submission" date="2018-11" db="EMBL/GenBank/DDBJ databases">
        <title>Microbial catabolism of amino acid.</title>
        <authorList>
            <person name="Hibi M."/>
            <person name="Ogawa J."/>
        </authorList>
    </citation>
    <scope>NUCLEOTIDE SEQUENCE [LARGE SCALE GENOMIC DNA]</scope>
    <source>
        <strain evidence="5 6">C31-06</strain>
    </source>
</reference>
<feature type="domain" description="HTH tetR-type" evidence="4">
    <location>
        <begin position="24"/>
        <end position="84"/>
    </location>
</feature>
<comment type="caution">
    <text evidence="5">The sequence shown here is derived from an EMBL/GenBank/DDBJ whole genome shotgun (WGS) entry which is preliminary data.</text>
</comment>
<dbReference type="GO" id="GO:0000976">
    <property type="term" value="F:transcription cis-regulatory region binding"/>
    <property type="evidence" value="ECO:0007669"/>
    <property type="project" value="TreeGrafter"/>
</dbReference>
<dbReference type="PANTHER" id="PTHR30055">
    <property type="entry name" value="HTH-TYPE TRANSCRIPTIONAL REGULATOR RUTR"/>
    <property type="match status" value="1"/>
</dbReference>
<dbReference type="InterPro" id="IPR009057">
    <property type="entry name" value="Homeodomain-like_sf"/>
</dbReference>
<dbReference type="PROSITE" id="PS50977">
    <property type="entry name" value="HTH_TETR_2"/>
    <property type="match status" value="1"/>
</dbReference>
<dbReference type="Gene3D" id="1.10.10.60">
    <property type="entry name" value="Homeodomain-like"/>
    <property type="match status" value="1"/>
</dbReference>
<dbReference type="SUPFAM" id="SSF46689">
    <property type="entry name" value="Homeodomain-like"/>
    <property type="match status" value="1"/>
</dbReference>
<keyword evidence="6" id="KW-1185">Reference proteome</keyword>
<evidence type="ECO:0000313" key="6">
    <source>
        <dbReference type="Proteomes" id="UP000287519"/>
    </source>
</evidence>
<dbReference type="PANTHER" id="PTHR30055:SF226">
    <property type="entry name" value="HTH-TYPE TRANSCRIPTIONAL REGULATOR PKSA"/>
    <property type="match status" value="1"/>
</dbReference>
<organism evidence="5 6">
    <name type="scientific">Rhodococcus wratislaviensis</name>
    <name type="common">Tsukamurella wratislaviensis</name>
    <dbReference type="NCBI Taxonomy" id="44752"/>
    <lineage>
        <taxon>Bacteria</taxon>
        <taxon>Bacillati</taxon>
        <taxon>Actinomycetota</taxon>
        <taxon>Actinomycetes</taxon>
        <taxon>Mycobacteriales</taxon>
        <taxon>Nocardiaceae</taxon>
        <taxon>Rhodococcus</taxon>
    </lineage>
</organism>
<accession>A0A402C5C4</accession>
<name>A0A402C5C4_RHOWR</name>
<dbReference type="InterPro" id="IPR050109">
    <property type="entry name" value="HTH-type_TetR-like_transc_reg"/>
</dbReference>
<sequence length="216" mass="24539">MSDEDQSVSQSGEAARRPPTPKGRDTRTRLLTAATSLFAERGYAGVRITDITEAAGLSGGAFYRYFKDRRDLTLVLLRELTDEAFDFVRVPWDQTDPMDSVLRSTQLYFKFYESHRALFGVLVELGQTDPEVTELWAASRRAFYARIAHALRRGIEADRIRLDVDVDVAAEMMGSMTEFYAFQRFVLSDRVVKDVSYEEAARTLAGIWTSGIIRRT</sequence>